<keyword evidence="3" id="KW-0804">Transcription</keyword>
<evidence type="ECO:0000313" key="7">
    <source>
        <dbReference type="Proteomes" id="UP000295301"/>
    </source>
</evidence>
<reference evidence="6 7" key="1">
    <citation type="submission" date="2019-03" db="EMBL/GenBank/DDBJ databases">
        <title>Ruegeria lutea sp. nov., a novel strain, isolated from marine sediment, the Masan Bay, South Korea.</title>
        <authorList>
            <person name="Kim J."/>
            <person name="Kim D.-Y."/>
            <person name="Lee S.-S."/>
        </authorList>
    </citation>
    <scope>NUCLEOTIDE SEQUENCE [LARGE SCALE GENOMIC DNA]</scope>
    <source>
        <strain evidence="6 7">318-1</strain>
    </source>
</reference>
<dbReference type="InterPro" id="IPR001647">
    <property type="entry name" value="HTH_TetR"/>
</dbReference>
<feature type="DNA-binding region" description="H-T-H motif" evidence="4">
    <location>
        <begin position="37"/>
        <end position="56"/>
    </location>
</feature>
<dbReference type="Proteomes" id="UP000295301">
    <property type="component" value="Unassembled WGS sequence"/>
</dbReference>
<proteinExistence type="predicted"/>
<name>A0A4R5VFM4_9RHOB</name>
<dbReference type="AlphaFoldDB" id="A0A4R5VFM4"/>
<organism evidence="6 7">
    <name type="scientific">Antarcticimicrobium luteum</name>
    <dbReference type="NCBI Taxonomy" id="2547397"/>
    <lineage>
        <taxon>Bacteria</taxon>
        <taxon>Pseudomonadati</taxon>
        <taxon>Pseudomonadota</taxon>
        <taxon>Alphaproteobacteria</taxon>
        <taxon>Rhodobacterales</taxon>
        <taxon>Paracoccaceae</taxon>
        <taxon>Antarcticimicrobium</taxon>
    </lineage>
</organism>
<comment type="caution">
    <text evidence="6">The sequence shown here is derived from an EMBL/GenBank/DDBJ whole genome shotgun (WGS) entry which is preliminary data.</text>
</comment>
<evidence type="ECO:0000256" key="3">
    <source>
        <dbReference type="ARBA" id="ARBA00023163"/>
    </source>
</evidence>
<dbReference type="Gene3D" id="1.10.10.60">
    <property type="entry name" value="Homeodomain-like"/>
    <property type="match status" value="1"/>
</dbReference>
<dbReference type="PROSITE" id="PS50977">
    <property type="entry name" value="HTH_TETR_2"/>
    <property type="match status" value="1"/>
</dbReference>
<dbReference type="OrthoDB" id="3218408at2"/>
<keyword evidence="2 4" id="KW-0238">DNA-binding</keyword>
<dbReference type="EMBL" id="SMUV01000055">
    <property type="protein sequence ID" value="TDK50564.1"/>
    <property type="molecule type" value="Genomic_DNA"/>
</dbReference>
<keyword evidence="7" id="KW-1185">Reference proteome</keyword>
<feature type="domain" description="HTH tetR-type" evidence="5">
    <location>
        <begin position="14"/>
        <end position="74"/>
    </location>
</feature>
<evidence type="ECO:0000259" key="5">
    <source>
        <dbReference type="PROSITE" id="PS50977"/>
    </source>
</evidence>
<evidence type="ECO:0000256" key="4">
    <source>
        <dbReference type="PROSITE-ProRule" id="PRU00335"/>
    </source>
</evidence>
<dbReference type="PANTHER" id="PTHR30055">
    <property type="entry name" value="HTH-TYPE TRANSCRIPTIONAL REGULATOR RUTR"/>
    <property type="match status" value="1"/>
</dbReference>
<dbReference type="GO" id="GO:0000976">
    <property type="term" value="F:transcription cis-regulatory region binding"/>
    <property type="evidence" value="ECO:0007669"/>
    <property type="project" value="TreeGrafter"/>
</dbReference>
<dbReference type="GO" id="GO:0003700">
    <property type="term" value="F:DNA-binding transcription factor activity"/>
    <property type="evidence" value="ECO:0007669"/>
    <property type="project" value="TreeGrafter"/>
</dbReference>
<dbReference type="SUPFAM" id="SSF46689">
    <property type="entry name" value="Homeodomain-like"/>
    <property type="match status" value="1"/>
</dbReference>
<sequence>MSDGGRKRGRGPGRTTREDWLRVALEVLVTDGIDGVRVLDLARKLDCARSSFYWYFENRDALLDALLAHWQSTNTRALVESAGAPAETINFAVAHLMARWVGPGQFDTPLDLAVRDWSRRSARVRRAVQASDAARIAAIAGMFARFGYPAAEAEVRGQILYFHQFGYDALDRREDWQTRLSRSRDYLYCLTGVVPKAEEVAALNDEVRAALQGR</sequence>
<dbReference type="RefSeq" id="WP_133358823.1">
    <property type="nucleotide sequence ID" value="NZ_SMUV01000055.1"/>
</dbReference>
<protein>
    <submittedName>
        <fullName evidence="6">TetR/AcrR family transcriptional regulator</fullName>
    </submittedName>
</protein>
<evidence type="ECO:0000256" key="1">
    <source>
        <dbReference type="ARBA" id="ARBA00023015"/>
    </source>
</evidence>
<keyword evidence="1" id="KW-0805">Transcription regulation</keyword>
<dbReference type="PANTHER" id="PTHR30055:SF234">
    <property type="entry name" value="HTH-TYPE TRANSCRIPTIONAL REGULATOR BETI"/>
    <property type="match status" value="1"/>
</dbReference>
<evidence type="ECO:0000313" key="6">
    <source>
        <dbReference type="EMBL" id="TDK50564.1"/>
    </source>
</evidence>
<accession>A0A4R5VFM4</accession>
<dbReference type="Pfam" id="PF00440">
    <property type="entry name" value="TetR_N"/>
    <property type="match status" value="1"/>
</dbReference>
<gene>
    <name evidence="6" type="ORF">E1832_05975</name>
</gene>
<evidence type="ECO:0000256" key="2">
    <source>
        <dbReference type="ARBA" id="ARBA00023125"/>
    </source>
</evidence>
<dbReference type="InterPro" id="IPR050109">
    <property type="entry name" value="HTH-type_TetR-like_transc_reg"/>
</dbReference>
<dbReference type="InterPro" id="IPR009057">
    <property type="entry name" value="Homeodomain-like_sf"/>
</dbReference>